<evidence type="ECO:0000256" key="1">
    <source>
        <dbReference type="SAM" id="Phobius"/>
    </source>
</evidence>
<keyword evidence="4" id="KW-1185">Reference proteome</keyword>
<dbReference type="EMBL" id="FNKK01000002">
    <property type="protein sequence ID" value="SDR30256.1"/>
    <property type="molecule type" value="Genomic_DNA"/>
</dbReference>
<accession>A0A1H1HYU9</accession>
<sequence length="164" mass="18581">MTDSADARPALRIGDAERDAMMSALREHYAQGRLTLDELEERLDRTLAARTVEDLARIDADLPVLPGHPRRRTPAASAPEGRNGWHGHPWPAPPWAWPHHPHVHRHRPPVFAFVLLLLLVLTVMGVGGWGIVFLMIGIWKVGLFHRLLHRHGPPSLPRRHRPYA</sequence>
<evidence type="ECO:0000259" key="2">
    <source>
        <dbReference type="Pfam" id="PF08044"/>
    </source>
</evidence>
<keyword evidence="1" id="KW-0812">Transmembrane</keyword>
<protein>
    <recommendedName>
        <fullName evidence="2">DUF1707 domain-containing protein</fullName>
    </recommendedName>
</protein>
<dbReference type="PANTHER" id="PTHR40763:SF5">
    <property type="entry name" value="MEMBRANE PROTEIN"/>
    <property type="match status" value="1"/>
</dbReference>
<dbReference type="AlphaFoldDB" id="A0A1H1HYU9"/>
<evidence type="ECO:0000313" key="4">
    <source>
        <dbReference type="Proteomes" id="UP000217103"/>
    </source>
</evidence>
<dbReference type="InterPro" id="IPR012551">
    <property type="entry name" value="DUF1707_SHOCT-like"/>
</dbReference>
<proteinExistence type="predicted"/>
<dbReference type="OrthoDB" id="3534574at2"/>
<reference evidence="3 4" key="1">
    <citation type="submission" date="2016-10" db="EMBL/GenBank/DDBJ databases">
        <authorList>
            <person name="de Groot N.N."/>
        </authorList>
    </citation>
    <scope>NUCLEOTIDE SEQUENCE [LARGE SCALE GENOMIC DNA]</scope>
    <source>
        <strain evidence="3 4">DSM 43794</strain>
    </source>
</reference>
<keyword evidence="1" id="KW-0472">Membrane</keyword>
<feature type="domain" description="DUF1707" evidence="2">
    <location>
        <begin position="11"/>
        <end position="63"/>
    </location>
</feature>
<dbReference type="Proteomes" id="UP000217103">
    <property type="component" value="Unassembled WGS sequence"/>
</dbReference>
<evidence type="ECO:0000313" key="3">
    <source>
        <dbReference type="EMBL" id="SDR30256.1"/>
    </source>
</evidence>
<keyword evidence="1" id="KW-1133">Transmembrane helix</keyword>
<dbReference type="PANTHER" id="PTHR40763">
    <property type="entry name" value="MEMBRANE PROTEIN-RELATED"/>
    <property type="match status" value="1"/>
</dbReference>
<dbReference type="RefSeq" id="WP_093262377.1">
    <property type="nucleotide sequence ID" value="NZ_FNKK01000002.1"/>
</dbReference>
<feature type="transmembrane region" description="Helical" evidence="1">
    <location>
        <begin position="110"/>
        <end position="139"/>
    </location>
</feature>
<name>A0A1H1HYU9_9ACTN</name>
<dbReference type="STRING" id="35622.SAMN04489764_4945"/>
<organism evidence="3 4">
    <name type="scientific">Thermostaphylospora chromogena</name>
    <dbReference type="NCBI Taxonomy" id="35622"/>
    <lineage>
        <taxon>Bacteria</taxon>
        <taxon>Bacillati</taxon>
        <taxon>Actinomycetota</taxon>
        <taxon>Actinomycetes</taxon>
        <taxon>Streptosporangiales</taxon>
        <taxon>Thermomonosporaceae</taxon>
        <taxon>Thermostaphylospora</taxon>
    </lineage>
</organism>
<dbReference type="Pfam" id="PF08044">
    <property type="entry name" value="DUF1707"/>
    <property type="match status" value="1"/>
</dbReference>
<gene>
    <name evidence="3" type="ORF">SAMN04489764_4945</name>
</gene>